<proteinExistence type="predicted"/>
<gene>
    <name evidence="4" type="ORF">GUITHDRAFT_46944</name>
</gene>
<evidence type="ECO:0000313" key="5">
    <source>
        <dbReference type="EnsemblProtists" id="EKX40966"/>
    </source>
</evidence>
<organism evidence="4">
    <name type="scientific">Guillardia theta (strain CCMP2712)</name>
    <name type="common">Cryptophyte</name>
    <dbReference type="NCBI Taxonomy" id="905079"/>
    <lineage>
        <taxon>Eukaryota</taxon>
        <taxon>Cryptophyceae</taxon>
        <taxon>Pyrenomonadales</taxon>
        <taxon>Geminigeraceae</taxon>
        <taxon>Guillardia</taxon>
    </lineage>
</organism>
<dbReference type="GeneID" id="17297604"/>
<dbReference type="PROSITE" id="PS50012">
    <property type="entry name" value="RCC1_3"/>
    <property type="match status" value="7"/>
</dbReference>
<dbReference type="SUPFAM" id="SSF50985">
    <property type="entry name" value="RCC1/BLIP-II"/>
    <property type="match status" value="2"/>
</dbReference>
<dbReference type="Pfam" id="PF25390">
    <property type="entry name" value="WD40_RLD"/>
    <property type="match status" value="1"/>
</dbReference>
<dbReference type="OrthoDB" id="10256179at2759"/>
<dbReference type="Gene3D" id="2.130.10.30">
    <property type="entry name" value="Regulator of chromosome condensation 1/beta-lactamase-inhibitor protein II"/>
    <property type="match status" value="2"/>
</dbReference>
<dbReference type="InterPro" id="IPR009091">
    <property type="entry name" value="RCC1/BLIP-II"/>
</dbReference>
<dbReference type="PRINTS" id="PR00633">
    <property type="entry name" value="RCCNDNSATION"/>
</dbReference>
<dbReference type="InterPro" id="IPR000408">
    <property type="entry name" value="Reg_chr_condens"/>
</dbReference>
<dbReference type="PROSITE" id="PS00626">
    <property type="entry name" value="RCC1_2"/>
    <property type="match status" value="4"/>
</dbReference>
<feature type="repeat" description="RCC1" evidence="2">
    <location>
        <begin position="327"/>
        <end position="355"/>
    </location>
</feature>
<accession>L1IXK7</accession>
<dbReference type="PaxDb" id="55529-EKX40966"/>
<evidence type="ECO:0000256" key="2">
    <source>
        <dbReference type="PROSITE-ProRule" id="PRU00235"/>
    </source>
</evidence>
<name>L1IXK7_GUITC</name>
<dbReference type="PANTHER" id="PTHR22872">
    <property type="entry name" value="BTK-BINDING PROTEIN-RELATED"/>
    <property type="match status" value="1"/>
</dbReference>
<dbReference type="HOGENOM" id="CLU_005210_8_3_1"/>
<feature type="non-terminal residue" evidence="4">
    <location>
        <position position="1"/>
    </location>
</feature>
<keyword evidence="6" id="KW-1185">Reference proteome</keyword>
<dbReference type="STRING" id="905079.L1IXK7"/>
<feature type="repeat" description="RCC1" evidence="2">
    <location>
        <begin position="266"/>
        <end position="317"/>
    </location>
</feature>
<evidence type="ECO:0000256" key="1">
    <source>
        <dbReference type="ARBA" id="ARBA00022737"/>
    </source>
</evidence>
<dbReference type="InterPro" id="IPR058923">
    <property type="entry name" value="RCC1-like_dom"/>
</dbReference>
<dbReference type="KEGG" id="gtt:GUITHDRAFT_46944"/>
<dbReference type="AlphaFoldDB" id="L1IXK7"/>
<evidence type="ECO:0000259" key="3">
    <source>
        <dbReference type="Pfam" id="PF25390"/>
    </source>
</evidence>
<dbReference type="EnsemblProtists" id="EKX40966">
    <property type="protein sequence ID" value="EKX40966"/>
    <property type="gene ID" value="GUITHDRAFT_46944"/>
</dbReference>
<keyword evidence="1" id="KW-0677">Repeat</keyword>
<feature type="repeat" description="RCC1" evidence="2">
    <location>
        <begin position="213"/>
        <end position="265"/>
    </location>
</feature>
<feature type="domain" description="RCC1-like" evidence="3">
    <location>
        <begin position="1"/>
        <end position="354"/>
    </location>
</feature>
<feature type="repeat" description="RCC1" evidence="2">
    <location>
        <begin position="108"/>
        <end position="160"/>
    </location>
</feature>
<reference evidence="4 6" key="1">
    <citation type="journal article" date="2012" name="Nature">
        <title>Algal genomes reveal evolutionary mosaicism and the fate of nucleomorphs.</title>
        <authorList>
            <consortium name="DOE Joint Genome Institute"/>
            <person name="Curtis B.A."/>
            <person name="Tanifuji G."/>
            <person name="Burki F."/>
            <person name="Gruber A."/>
            <person name="Irimia M."/>
            <person name="Maruyama S."/>
            <person name="Arias M.C."/>
            <person name="Ball S.G."/>
            <person name="Gile G.H."/>
            <person name="Hirakawa Y."/>
            <person name="Hopkins J.F."/>
            <person name="Kuo A."/>
            <person name="Rensing S.A."/>
            <person name="Schmutz J."/>
            <person name="Symeonidi A."/>
            <person name="Elias M."/>
            <person name="Eveleigh R.J."/>
            <person name="Herman E.K."/>
            <person name="Klute M.J."/>
            <person name="Nakayama T."/>
            <person name="Obornik M."/>
            <person name="Reyes-Prieto A."/>
            <person name="Armbrust E.V."/>
            <person name="Aves S.J."/>
            <person name="Beiko R.G."/>
            <person name="Coutinho P."/>
            <person name="Dacks J.B."/>
            <person name="Durnford D.G."/>
            <person name="Fast N.M."/>
            <person name="Green B.R."/>
            <person name="Grisdale C.J."/>
            <person name="Hempel F."/>
            <person name="Henrissat B."/>
            <person name="Hoppner M.P."/>
            <person name="Ishida K."/>
            <person name="Kim E."/>
            <person name="Koreny L."/>
            <person name="Kroth P.G."/>
            <person name="Liu Y."/>
            <person name="Malik S.B."/>
            <person name="Maier U.G."/>
            <person name="McRose D."/>
            <person name="Mock T."/>
            <person name="Neilson J.A."/>
            <person name="Onodera N.T."/>
            <person name="Poole A.M."/>
            <person name="Pritham E.J."/>
            <person name="Richards T.A."/>
            <person name="Rocap G."/>
            <person name="Roy S.W."/>
            <person name="Sarai C."/>
            <person name="Schaack S."/>
            <person name="Shirato S."/>
            <person name="Slamovits C.H."/>
            <person name="Spencer D.F."/>
            <person name="Suzuki S."/>
            <person name="Worden A.Z."/>
            <person name="Zauner S."/>
            <person name="Barry K."/>
            <person name="Bell C."/>
            <person name="Bharti A.K."/>
            <person name="Crow J.A."/>
            <person name="Grimwood J."/>
            <person name="Kramer R."/>
            <person name="Lindquist E."/>
            <person name="Lucas S."/>
            <person name="Salamov A."/>
            <person name="McFadden G.I."/>
            <person name="Lane C.E."/>
            <person name="Keeling P.J."/>
            <person name="Gray M.W."/>
            <person name="Grigoriev I.V."/>
            <person name="Archibald J.M."/>
        </authorList>
    </citation>
    <scope>NUCLEOTIDE SEQUENCE</scope>
    <source>
        <strain evidence="4 6">CCMP2712</strain>
    </source>
</reference>
<dbReference type="Proteomes" id="UP000011087">
    <property type="component" value="Unassembled WGS sequence"/>
</dbReference>
<sequence length="355" mass="38464">VYSWGKNKYGQLGLGHTNNVPLPTGILSLSDPLNRKNVRSIGAGKSHSAVIAEDGDVYTWGRGWEGQLGHDVVTEIELEPHIVPKMENRGSSAVACGRNHTVVVTDNGLIYTWGENKAGQLGTGDLKSSNSPVLIDSALNLPSVLSIACGEFHTVAICIEGTIWSWGRNQCGQLGHGNTKTCYFPTQVVGMAKKICIRAACGGQHTLVLTDANKIYAWGSNAYGQLGLNRSDKAVLQPDIVDHLRRSGACHVLCGYSHSMALMKNEQIYTWGRNDCGQLGLGHYTHSPVPELVTALRSVRVQQIACGYDHCVAFVADEVEPGMPPLEHVYSWGRGEEGQLGHNELLSRCTPRIVE</sequence>
<reference evidence="5" key="3">
    <citation type="submission" date="2015-06" db="UniProtKB">
        <authorList>
            <consortium name="EnsemblProtists"/>
        </authorList>
    </citation>
    <scope>IDENTIFICATION</scope>
</reference>
<dbReference type="InterPro" id="IPR051625">
    <property type="entry name" value="Signaling_Regulatory_Domain"/>
</dbReference>
<evidence type="ECO:0000313" key="6">
    <source>
        <dbReference type="Proteomes" id="UP000011087"/>
    </source>
</evidence>
<feature type="repeat" description="RCC1" evidence="2">
    <location>
        <begin position="161"/>
        <end position="212"/>
    </location>
</feature>
<feature type="repeat" description="RCC1" evidence="2">
    <location>
        <begin position="1"/>
        <end position="54"/>
    </location>
</feature>
<dbReference type="eggNOG" id="KOG1426">
    <property type="taxonomic scope" value="Eukaryota"/>
</dbReference>
<feature type="non-terminal residue" evidence="4">
    <location>
        <position position="355"/>
    </location>
</feature>
<dbReference type="RefSeq" id="XP_005827946.1">
    <property type="nucleotide sequence ID" value="XM_005827889.1"/>
</dbReference>
<dbReference type="EMBL" id="JH993027">
    <property type="protein sequence ID" value="EKX40966.1"/>
    <property type="molecule type" value="Genomic_DNA"/>
</dbReference>
<protein>
    <recommendedName>
        <fullName evidence="3">RCC1-like domain-containing protein</fullName>
    </recommendedName>
</protein>
<evidence type="ECO:0000313" key="4">
    <source>
        <dbReference type="EMBL" id="EKX40966.1"/>
    </source>
</evidence>
<reference evidence="6" key="2">
    <citation type="submission" date="2012-11" db="EMBL/GenBank/DDBJ databases">
        <authorList>
            <person name="Kuo A."/>
            <person name="Curtis B.A."/>
            <person name="Tanifuji G."/>
            <person name="Burki F."/>
            <person name="Gruber A."/>
            <person name="Irimia M."/>
            <person name="Maruyama S."/>
            <person name="Arias M.C."/>
            <person name="Ball S.G."/>
            <person name="Gile G.H."/>
            <person name="Hirakawa Y."/>
            <person name="Hopkins J.F."/>
            <person name="Rensing S.A."/>
            <person name="Schmutz J."/>
            <person name="Symeonidi A."/>
            <person name="Elias M."/>
            <person name="Eveleigh R.J."/>
            <person name="Herman E.K."/>
            <person name="Klute M.J."/>
            <person name="Nakayama T."/>
            <person name="Obornik M."/>
            <person name="Reyes-Prieto A."/>
            <person name="Armbrust E.V."/>
            <person name="Aves S.J."/>
            <person name="Beiko R.G."/>
            <person name="Coutinho P."/>
            <person name="Dacks J.B."/>
            <person name="Durnford D.G."/>
            <person name="Fast N.M."/>
            <person name="Green B.R."/>
            <person name="Grisdale C."/>
            <person name="Hempe F."/>
            <person name="Henrissat B."/>
            <person name="Hoppner M.P."/>
            <person name="Ishida K.-I."/>
            <person name="Kim E."/>
            <person name="Koreny L."/>
            <person name="Kroth P.G."/>
            <person name="Liu Y."/>
            <person name="Malik S.-B."/>
            <person name="Maier U.G."/>
            <person name="McRose D."/>
            <person name="Mock T."/>
            <person name="Neilson J.A."/>
            <person name="Onodera N.T."/>
            <person name="Poole A.M."/>
            <person name="Pritham E.J."/>
            <person name="Richards T.A."/>
            <person name="Rocap G."/>
            <person name="Roy S.W."/>
            <person name="Sarai C."/>
            <person name="Schaack S."/>
            <person name="Shirato S."/>
            <person name="Slamovits C.H."/>
            <person name="Spencer D.F."/>
            <person name="Suzuki S."/>
            <person name="Worden A.Z."/>
            <person name="Zauner S."/>
            <person name="Barry K."/>
            <person name="Bell C."/>
            <person name="Bharti A.K."/>
            <person name="Crow J.A."/>
            <person name="Grimwood J."/>
            <person name="Kramer R."/>
            <person name="Lindquist E."/>
            <person name="Lucas S."/>
            <person name="Salamov A."/>
            <person name="McFadden G.I."/>
            <person name="Lane C.E."/>
            <person name="Keeling P.J."/>
            <person name="Gray M.W."/>
            <person name="Grigoriev I.V."/>
            <person name="Archibald J.M."/>
        </authorList>
    </citation>
    <scope>NUCLEOTIDE SEQUENCE</scope>
    <source>
        <strain evidence="6">CCMP2712</strain>
    </source>
</reference>
<dbReference type="OMA" id="QAYSWGW"/>
<feature type="repeat" description="RCC1" evidence="2">
    <location>
        <begin position="55"/>
        <end position="107"/>
    </location>
</feature>